<keyword evidence="10" id="KW-0732">Signal</keyword>
<dbReference type="InterPro" id="IPR001137">
    <property type="entry name" value="Glyco_hydro_11"/>
</dbReference>
<reference evidence="12" key="1">
    <citation type="submission" date="2009-03" db="EMBL/GenBank/DDBJ databases">
        <title>Cloning and characterization of a novel xylanase gene from rumen metagenomic library of Huyang sheep.</title>
        <authorList>
            <person name="Chen Z."/>
            <person name="Feng G."/>
            <person name="Xu Y."/>
            <person name="Lv D."/>
        </authorList>
    </citation>
    <scope>NUCLEOTIDE SEQUENCE</scope>
</reference>
<evidence type="ECO:0000256" key="5">
    <source>
        <dbReference type="ARBA" id="ARBA00022801"/>
    </source>
</evidence>
<dbReference type="SUPFAM" id="SSF49899">
    <property type="entry name" value="Concanavalin A-like lectins/glucanases"/>
    <property type="match status" value="1"/>
</dbReference>
<dbReference type="InterPro" id="IPR033123">
    <property type="entry name" value="GH11_dom"/>
</dbReference>
<evidence type="ECO:0000313" key="12">
    <source>
        <dbReference type="EMBL" id="ACO48439.1"/>
    </source>
</evidence>
<dbReference type="PROSITE" id="PS51761">
    <property type="entry name" value="GH11_3"/>
    <property type="match status" value="1"/>
</dbReference>
<sequence>MKNYSQLAKFGLAFALSCGIGSAFAADACKDAMSKSAGSGHGVSGNSVGSISGTPWGFEQWYQGGSASMTYYDNGTFKANWNNSNDYLTRVGYQYGGGGIDHKTKYFTVDYNYKKTGSAQYGYIGIYGWTANPETEYYIVDDWYSKPSENYVGEKFGEIEVDGAKYTIHAFLRQQEPSKSGTSTFVQFFSIRQTARQCGHIDISAHFKKWDELFTGQNKQLKGSKGGGSASLKFGKVTEVMLMTEAGGGATGSVEYTYFDMKDNGSSPRNSTPQRIWVWSNR</sequence>
<accession>C1KD89</accession>
<proteinExistence type="inferred from homology"/>
<keyword evidence="6" id="KW-0119">Carbohydrate metabolism</keyword>
<keyword evidence="7" id="KW-0326">Glycosidase</keyword>
<dbReference type="PANTHER" id="PTHR46828:SF2">
    <property type="entry name" value="ENDO-1,4-BETA-XYLANASE A-RELATED"/>
    <property type="match status" value="1"/>
</dbReference>
<dbReference type="GO" id="GO:0031176">
    <property type="term" value="F:endo-1,4-beta-xylanase activity"/>
    <property type="evidence" value="ECO:0007669"/>
    <property type="project" value="UniProtKB-EC"/>
</dbReference>
<evidence type="ECO:0000259" key="11">
    <source>
        <dbReference type="PROSITE" id="PS51761"/>
    </source>
</evidence>
<evidence type="ECO:0000256" key="4">
    <source>
        <dbReference type="ARBA" id="ARBA00022651"/>
    </source>
</evidence>
<keyword evidence="4 12" id="KW-0858">Xylan degradation</keyword>
<comment type="pathway">
    <text evidence="2">Glycan degradation; xylan degradation.</text>
</comment>
<name>C1KD89_SHEEP</name>
<dbReference type="GO" id="GO:0045493">
    <property type="term" value="P:xylan catabolic process"/>
    <property type="evidence" value="ECO:0007669"/>
    <property type="project" value="UniProtKB-UniPathway"/>
</dbReference>
<comment type="caution">
    <text evidence="9">Lacks conserved residue(s) required for the propagation of feature annotation.</text>
</comment>
<dbReference type="Pfam" id="PF00457">
    <property type="entry name" value="Glyco_hydro_11"/>
    <property type="match status" value="1"/>
</dbReference>
<evidence type="ECO:0000256" key="2">
    <source>
        <dbReference type="ARBA" id="ARBA00004851"/>
    </source>
</evidence>
<dbReference type="PANTHER" id="PTHR46828">
    <property type="entry name" value="ENDO-1,4-BETA-XYLANASE A-RELATED"/>
    <property type="match status" value="1"/>
</dbReference>
<dbReference type="EMBL" id="FJ814703">
    <property type="protein sequence ID" value="ACO48439.1"/>
    <property type="molecule type" value="Genomic_DNA"/>
</dbReference>
<feature type="domain" description="GH11" evidence="11">
    <location>
        <begin position="44"/>
        <end position="259"/>
    </location>
</feature>
<evidence type="ECO:0000256" key="8">
    <source>
        <dbReference type="ARBA" id="ARBA00023326"/>
    </source>
</evidence>
<evidence type="ECO:0000256" key="1">
    <source>
        <dbReference type="ARBA" id="ARBA00000681"/>
    </source>
</evidence>
<evidence type="ECO:0000256" key="10">
    <source>
        <dbReference type="SAM" id="SignalP"/>
    </source>
</evidence>
<dbReference type="UniPathway" id="UPA00114"/>
<comment type="catalytic activity">
    <reaction evidence="1">
        <text>Endohydrolysis of (1-&gt;4)-beta-D-xylosidic linkages in xylans.</text>
        <dbReference type="EC" id="3.2.1.8"/>
    </reaction>
</comment>
<evidence type="ECO:0000256" key="3">
    <source>
        <dbReference type="ARBA" id="ARBA00012590"/>
    </source>
</evidence>
<evidence type="ECO:0000256" key="7">
    <source>
        <dbReference type="ARBA" id="ARBA00023295"/>
    </source>
</evidence>
<dbReference type="InterPro" id="IPR013320">
    <property type="entry name" value="ConA-like_dom_sf"/>
</dbReference>
<dbReference type="EC" id="3.2.1.8" evidence="3"/>
<dbReference type="Gene3D" id="2.60.120.180">
    <property type="match status" value="1"/>
</dbReference>
<feature type="chain" id="PRO_5002911281" description="endo-1,4-beta-xylanase" evidence="10">
    <location>
        <begin position="26"/>
        <end position="282"/>
    </location>
</feature>
<comment type="similarity">
    <text evidence="9">Belongs to the glycosyl hydrolase 11 (cellulase G) family.</text>
</comment>
<protein>
    <recommendedName>
        <fullName evidence="3">endo-1,4-beta-xylanase</fullName>
        <ecNumber evidence="3">3.2.1.8</ecNumber>
    </recommendedName>
</protein>
<keyword evidence="5" id="KW-0378">Hydrolase</keyword>
<dbReference type="PRINTS" id="PR00911">
    <property type="entry name" value="GLHYDRLASE11"/>
</dbReference>
<feature type="signal peptide" evidence="10">
    <location>
        <begin position="1"/>
        <end position="25"/>
    </location>
</feature>
<gene>
    <name evidence="12" type="primary">CFXL2</name>
</gene>
<dbReference type="InterPro" id="IPR013319">
    <property type="entry name" value="GH11/12"/>
</dbReference>
<organism evidence="12">
    <name type="scientific">Ovis aries</name>
    <name type="common">Sheep</name>
    <dbReference type="NCBI Taxonomy" id="9940"/>
    <lineage>
        <taxon>Eukaryota</taxon>
        <taxon>Metazoa</taxon>
        <taxon>Chordata</taxon>
        <taxon>Craniata</taxon>
        <taxon>Vertebrata</taxon>
        <taxon>Euteleostomi</taxon>
        <taxon>Mammalia</taxon>
        <taxon>Eutheria</taxon>
        <taxon>Laurasiatheria</taxon>
        <taxon>Artiodactyla</taxon>
        <taxon>Ruminantia</taxon>
        <taxon>Pecora</taxon>
        <taxon>Bovidae</taxon>
        <taxon>Caprinae</taxon>
        <taxon>Ovis</taxon>
    </lineage>
</organism>
<evidence type="ECO:0000256" key="6">
    <source>
        <dbReference type="ARBA" id="ARBA00023277"/>
    </source>
</evidence>
<keyword evidence="8" id="KW-0624">Polysaccharide degradation</keyword>
<evidence type="ECO:0000256" key="9">
    <source>
        <dbReference type="PROSITE-ProRule" id="PRU01097"/>
    </source>
</evidence>
<dbReference type="AlphaFoldDB" id="C1KD89"/>